<comment type="caution">
    <text evidence="9">The sequence shown here is derived from an EMBL/GenBank/DDBJ whole genome shotgun (WGS) entry which is preliminary data.</text>
</comment>
<evidence type="ECO:0000256" key="3">
    <source>
        <dbReference type="ARBA" id="ARBA00014701"/>
    </source>
</evidence>
<evidence type="ECO:0000256" key="6">
    <source>
        <dbReference type="ARBA" id="ARBA00022777"/>
    </source>
</evidence>
<comment type="similarity">
    <text evidence="1">Belongs to the ROK (NagC/XylR) family.</text>
</comment>
<evidence type="ECO:0000313" key="9">
    <source>
        <dbReference type="EMBL" id="MDK7187128.1"/>
    </source>
</evidence>
<dbReference type="GO" id="GO:0004340">
    <property type="term" value="F:glucokinase activity"/>
    <property type="evidence" value="ECO:0007669"/>
    <property type="project" value="UniProtKB-EC"/>
</dbReference>
<evidence type="ECO:0000256" key="2">
    <source>
        <dbReference type="ARBA" id="ARBA00012323"/>
    </source>
</evidence>
<evidence type="ECO:0000256" key="5">
    <source>
        <dbReference type="ARBA" id="ARBA00022741"/>
    </source>
</evidence>
<accession>A0AAJ1V2K0</accession>
<dbReference type="GO" id="GO:0005737">
    <property type="term" value="C:cytoplasm"/>
    <property type="evidence" value="ECO:0007669"/>
    <property type="project" value="InterPro"/>
</dbReference>
<dbReference type="RefSeq" id="WP_285065591.1">
    <property type="nucleotide sequence ID" value="NZ_JASOOE010000006.1"/>
</dbReference>
<dbReference type="EMBL" id="JASOOE010000006">
    <property type="protein sequence ID" value="MDK7187128.1"/>
    <property type="molecule type" value="Genomic_DNA"/>
</dbReference>
<gene>
    <name evidence="9" type="ORF">QP433_03955</name>
</gene>
<evidence type="ECO:0000313" key="10">
    <source>
        <dbReference type="Proteomes" id="UP001229251"/>
    </source>
</evidence>
<keyword evidence="5" id="KW-0547">Nucleotide-binding</keyword>
<dbReference type="PROSITE" id="PS01125">
    <property type="entry name" value="ROK"/>
    <property type="match status" value="1"/>
</dbReference>
<dbReference type="InterPro" id="IPR004654">
    <property type="entry name" value="ROK_glcA"/>
</dbReference>
<keyword evidence="6" id="KW-0418">Kinase</keyword>
<dbReference type="SUPFAM" id="SSF53067">
    <property type="entry name" value="Actin-like ATPase domain"/>
    <property type="match status" value="1"/>
</dbReference>
<organism evidence="9 10">
    <name type="scientific">Facklamia hominis</name>
    <dbReference type="NCBI Taxonomy" id="178214"/>
    <lineage>
        <taxon>Bacteria</taxon>
        <taxon>Bacillati</taxon>
        <taxon>Bacillota</taxon>
        <taxon>Bacilli</taxon>
        <taxon>Lactobacillales</taxon>
        <taxon>Aerococcaceae</taxon>
        <taxon>Facklamia</taxon>
    </lineage>
</organism>
<dbReference type="EC" id="2.7.1.2" evidence="2"/>
<keyword evidence="7" id="KW-0067">ATP-binding</keyword>
<dbReference type="InterPro" id="IPR049874">
    <property type="entry name" value="ROK_cs"/>
</dbReference>
<evidence type="ECO:0000256" key="8">
    <source>
        <dbReference type="ARBA" id="ARBA00032386"/>
    </source>
</evidence>
<keyword evidence="4 9" id="KW-0808">Transferase</keyword>
<proteinExistence type="inferred from homology"/>
<evidence type="ECO:0000256" key="7">
    <source>
        <dbReference type="ARBA" id="ARBA00022840"/>
    </source>
</evidence>
<dbReference type="InterPro" id="IPR000600">
    <property type="entry name" value="ROK"/>
</dbReference>
<dbReference type="NCBIfam" id="TIGR00744">
    <property type="entry name" value="ROK_glcA_fam"/>
    <property type="match status" value="1"/>
</dbReference>
<evidence type="ECO:0000256" key="4">
    <source>
        <dbReference type="ARBA" id="ARBA00022679"/>
    </source>
</evidence>
<name>A0AAJ1V2K0_9LACT</name>
<reference evidence="9" key="1">
    <citation type="submission" date="2023-05" db="EMBL/GenBank/DDBJ databases">
        <title>Cataloging the Phylogenetic Diversity of Human Bladder Bacteria.</title>
        <authorList>
            <person name="Du J."/>
        </authorList>
    </citation>
    <scope>NUCLEOTIDE SEQUENCE</scope>
    <source>
        <strain evidence="9">UMB1231</strain>
    </source>
</reference>
<dbReference type="InterPro" id="IPR043129">
    <property type="entry name" value="ATPase_NBD"/>
</dbReference>
<dbReference type="Proteomes" id="UP001229251">
    <property type="component" value="Unassembled WGS sequence"/>
</dbReference>
<dbReference type="PANTHER" id="PTHR18964:SF149">
    <property type="entry name" value="BIFUNCTIONAL UDP-N-ACETYLGLUCOSAMINE 2-EPIMERASE_N-ACETYLMANNOSAMINE KINASE"/>
    <property type="match status" value="1"/>
</dbReference>
<sequence length="323" mass="34206">MASKNKLSLAIDLGGTSAKMALIDTEGAIHHRWSLPTDIRDQGRYIVSNLIQSIHEQLTILDLDLLDIKGIGMGTPGIVLADGSVKGAYNLNWSTAFPVKESFNLSLPLPFYLTNDANAAALGEQWLGAGAGHQSLVMVTLGTGIGGGIVSGGRLIEGSWGSAGEIGHLTIDTSRTYRCTCGKYGCLESVASATGLVNLLDHYAQESIVSSELLKNYRSGAMIDAKQIINAAKSGDLLALQIFDEFSHYLALACSHIANILNPELILIGGGVSMAGEFLIHAIKEKYLNYVYPPIKEQTQIALANLGNDAGLIGAAALVIRNN</sequence>
<dbReference type="GO" id="GO:0006096">
    <property type="term" value="P:glycolytic process"/>
    <property type="evidence" value="ECO:0007669"/>
    <property type="project" value="InterPro"/>
</dbReference>
<dbReference type="Gene3D" id="3.30.420.40">
    <property type="match status" value="2"/>
</dbReference>
<dbReference type="Pfam" id="PF00480">
    <property type="entry name" value="ROK"/>
    <property type="match status" value="1"/>
</dbReference>
<dbReference type="PANTHER" id="PTHR18964">
    <property type="entry name" value="ROK (REPRESSOR, ORF, KINASE) FAMILY"/>
    <property type="match status" value="1"/>
</dbReference>
<dbReference type="AlphaFoldDB" id="A0AAJ1V2K0"/>
<evidence type="ECO:0000256" key="1">
    <source>
        <dbReference type="ARBA" id="ARBA00006479"/>
    </source>
</evidence>
<protein>
    <recommendedName>
        <fullName evidence="3">Glucokinase</fullName>
        <ecNumber evidence="2">2.7.1.2</ecNumber>
    </recommendedName>
    <alternativeName>
        <fullName evidence="8">Glucose kinase</fullName>
    </alternativeName>
</protein>
<dbReference type="GO" id="GO:0005524">
    <property type="term" value="F:ATP binding"/>
    <property type="evidence" value="ECO:0007669"/>
    <property type="project" value="UniProtKB-KW"/>
</dbReference>